<evidence type="ECO:0000256" key="1">
    <source>
        <dbReference type="SAM" id="MobiDB-lite"/>
    </source>
</evidence>
<protein>
    <submittedName>
        <fullName evidence="2">Uncharacterized protein</fullName>
    </submittedName>
</protein>
<sequence>MPAAIAAAVDECHCHVTMWQRAHIRTRGKCVVWRFSRVAEGPKATPPPLPEIRVAEGVRRHVCAGQIIVVWTPSSRIARMADSRWNEMSRGIAVSCRQSKEGNERMGRGRGRGTQPSPAQPKPSVDDRVSGGTLQDADEEGKQKVIVSVSDARRKGMEPGKQSGTAD</sequence>
<gene>
    <name evidence="2" type="ORF">CKAH01_11955</name>
</gene>
<accession>A0AAD9YWI1</accession>
<keyword evidence="3" id="KW-1185">Reference proteome</keyword>
<evidence type="ECO:0000313" key="2">
    <source>
        <dbReference type="EMBL" id="KAK2777758.1"/>
    </source>
</evidence>
<feature type="region of interest" description="Disordered" evidence="1">
    <location>
        <begin position="90"/>
        <end position="167"/>
    </location>
</feature>
<dbReference type="Proteomes" id="UP001281614">
    <property type="component" value="Unassembled WGS sequence"/>
</dbReference>
<comment type="caution">
    <text evidence="2">The sequence shown here is derived from an EMBL/GenBank/DDBJ whole genome shotgun (WGS) entry which is preliminary data.</text>
</comment>
<feature type="compositionally biased region" description="Basic and acidic residues" evidence="1">
    <location>
        <begin position="98"/>
        <end position="107"/>
    </location>
</feature>
<dbReference type="AlphaFoldDB" id="A0AAD9YWI1"/>
<name>A0AAD9YWI1_COLKA</name>
<proteinExistence type="predicted"/>
<reference evidence="2" key="1">
    <citation type="submission" date="2023-02" db="EMBL/GenBank/DDBJ databases">
        <title>Colletotrichum kahawae CIFC_Que2 genome sequencing and assembly.</title>
        <authorList>
            <person name="Baroncelli R."/>
        </authorList>
    </citation>
    <scope>NUCLEOTIDE SEQUENCE</scope>
    <source>
        <strain evidence="2">CIFC_Que2</strain>
    </source>
</reference>
<organism evidence="2 3">
    <name type="scientific">Colletotrichum kahawae</name>
    <name type="common">Coffee berry disease fungus</name>
    <dbReference type="NCBI Taxonomy" id="34407"/>
    <lineage>
        <taxon>Eukaryota</taxon>
        <taxon>Fungi</taxon>
        <taxon>Dikarya</taxon>
        <taxon>Ascomycota</taxon>
        <taxon>Pezizomycotina</taxon>
        <taxon>Sordariomycetes</taxon>
        <taxon>Hypocreomycetidae</taxon>
        <taxon>Glomerellales</taxon>
        <taxon>Glomerellaceae</taxon>
        <taxon>Colletotrichum</taxon>
        <taxon>Colletotrichum gloeosporioides species complex</taxon>
    </lineage>
</organism>
<evidence type="ECO:0000313" key="3">
    <source>
        <dbReference type="Proteomes" id="UP001281614"/>
    </source>
</evidence>
<dbReference type="EMBL" id="VYYT01000016">
    <property type="protein sequence ID" value="KAK2777758.1"/>
    <property type="molecule type" value="Genomic_DNA"/>
</dbReference>